<dbReference type="PANTHER" id="PTHR45947:SF3">
    <property type="entry name" value="SULFOQUINOVOSYL TRANSFERASE SQD2"/>
    <property type="match status" value="1"/>
</dbReference>
<organism evidence="3 4">
    <name type="scientific">Halogranum amylolyticum</name>
    <dbReference type="NCBI Taxonomy" id="660520"/>
    <lineage>
        <taxon>Archaea</taxon>
        <taxon>Methanobacteriati</taxon>
        <taxon>Methanobacteriota</taxon>
        <taxon>Stenosarchaea group</taxon>
        <taxon>Halobacteria</taxon>
        <taxon>Halobacteriales</taxon>
        <taxon>Haloferacaceae</taxon>
    </lineage>
</organism>
<dbReference type="InterPro" id="IPR050194">
    <property type="entry name" value="Glycosyltransferase_grp1"/>
</dbReference>
<dbReference type="GO" id="GO:0016757">
    <property type="term" value="F:glycosyltransferase activity"/>
    <property type="evidence" value="ECO:0007669"/>
    <property type="project" value="InterPro"/>
</dbReference>
<dbReference type="InterPro" id="IPR001296">
    <property type="entry name" value="Glyco_trans_1"/>
</dbReference>
<feature type="domain" description="Glycosyltransferase subfamily 4-like N-terminal" evidence="2">
    <location>
        <begin position="26"/>
        <end position="196"/>
    </location>
</feature>
<dbReference type="Proteomes" id="UP000199126">
    <property type="component" value="Unassembled WGS sequence"/>
</dbReference>
<name>A0A1H8WSF6_9EURY</name>
<dbReference type="RefSeq" id="WP_244531716.1">
    <property type="nucleotide sequence ID" value="NZ_FODV01000040.1"/>
</dbReference>
<evidence type="ECO:0000313" key="4">
    <source>
        <dbReference type="Proteomes" id="UP000199126"/>
    </source>
</evidence>
<dbReference type="EMBL" id="FODV01000040">
    <property type="protein sequence ID" value="SEP30585.1"/>
    <property type="molecule type" value="Genomic_DNA"/>
</dbReference>
<feature type="domain" description="Glycosyl transferase family 1" evidence="1">
    <location>
        <begin position="203"/>
        <end position="347"/>
    </location>
</feature>
<gene>
    <name evidence="3" type="ORF">SAMN04487948_14010</name>
</gene>
<dbReference type="Pfam" id="PF00534">
    <property type="entry name" value="Glycos_transf_1"/>
    <property type="match status" value="1"/>
</dbReference>
<accession>A0A1H8WSF6</accession>
<reference evidence="4" key="1">
    <citation type="submission" date="2016-10" db="EMBL/GenBank/DDBJ databases">
        <authorList>
            <person name="Varghese N."/>
            <person name="Submissions S."/>
        </authorList>
    </citation>
    <scope>NUCLEOTIDE SEQUENCE [LARGE SCALE GENOMIC DNA]</scope>
    <source>
        <strain evidence="4">CGMCC 1.10121</strain>
    </source>
</reference>
<keyword evidence="4" id="KW-1185">Reference proteome</keyword>
<protein>
    <submittedName>
        <fullName evidence="3">Glycosyltransferase involved in cell wall bisynthesis</fullName>
    </submittedName>
</protein>
<dbReference type="CDD" id="cd03801">
    <property type="entry name" value="GT4_PimA-like"/>
    <property type="match status" value="1"/>
</dbReference>
<dbReference type="Pfam" id="PF13439">
    <property type="entry name" value="Glyco_transf_4"/>
    <property type="match status" value="1"/>
</dbReference>
<evidence type="ECO:0000313" key="3">
    <source>
        <dbReference type="EMBL" id="SEP30585.1"/>
    </source>
</evidence>
<dbReference type="AlphaFoldDB" id="A0A1H8WSF6"/>
<keyword evidence="3" id="KW-0808">Transferase</keyword>
<dbReference type="PANTHER" id="PTHR45947">
    <property type="entry name" value="SULFOQUINOVOSYL TRANSFERASE SQD2"/>
    <property type="match status" value="1"/>
</dbReference>
<evidence type="ECO:0000259" key="1">
    <source>
        <dbReference type="Pfam" id="PF00534"/>
    </source>
</evidence>
<dbReference type="SUPFAM" id="SSF53756">
    <property type="entry name" value="UDP-Glycosyltransferase/glycogen phosphorylase"/>
    <property type="match status" value="1"/>
</dbReference>
<proteinExistence type="predicted"/>
<evidence type="ECO:0000259" key="2">
    <source>
        <dbReference type="Pfam" id="PF13439"/>
    </source>
</evidence>
<dbReference type="InterPro" id="IPR028098">
    <property type="entry name" value="Glyco_trans_4-like_N"/>
</dbReference>
<dbReference type="Gene3D" id="3.40.50.2000">
    <property type="entry name" value="Glycogen Phosphorylase B"/>
    <property type="match status" value="2"/>
</dbReference>
<sequence length="391" mass="41928">MGVADVGGGKMRIAYVYDAVHPWVTGGIQRRVAELGQRLGDEHDVHWFGTHSWDGPAVVERDGVTLHGVAPPTPLYVDDGRRSVRQALSFTCHLARPLAAERFDVVDFQEFPYLPALPCKLATLRHGTPLVVTWHEVWGDYWDEYLGVAGTAGKLAERGVGALADAHVAVSPLTRRRVAALTGDPVDLVPNGIDLDAIRAVPPASDRYDVVYAGRLIPEKNVALLVRAVARLAADDPDVRCRIVGDGPERGRIERLVATLGLEEQIELSGFLPEIEDVYGLMKAADVFALPSRREGFGISVLEAQACGTPVVTVAERMNAAADLVDDGTTGVVADSSPAAFAAALESARGLSARACIDAASAYDWDVVAERTLAGYERAVEGETVQPRRVA</sequence>